<dbReference type="InterPro" id="IPR017884">
    <property type="entry name" value="SANT_dom"/>
</dbReference>
<organism evidence="14 15">
    <name type="scientific">Pristionchus mayeri</name>
    <dbReference type="NCBI Taxonomy" id="1317129"/>
    <lineage>
        <taxon>Eukaryota</taxon>
        <taxon>Metazoa</taxon>
        <taxon>Ecdysozoa</taxon>
        <taxon>Nematoda</taxon>
        <taxon>Chromadorea</taxon>
        <taxon>Rhabditida</taxon>
        <taxon>Rhabditina</taxon>
        <taxon>Diplogasteromorpha</taxon>
        <taxon>Diplogasteroidea</taxon>
        <taxon>Neodiplogasteridae</taxon>
        <taxon>Pristionchus</taxon>
    </lineage>
</organism>
<evidence type="ECO:0008006" key="16">
    <source>
        <dbReference type="Google" id="ProtNLM"/>
    </source>
</evidence>
<keyword evidence="7" id="KW-0238">DNA-binding</keyword>
<proteinExistence type="inferred from homology"/>
<dbReference type="InterPro" id="IPR001005">
    <property type="entry name" value="SANT/Myb"/>
</dbReference>
<evidence type="ECO:0000256" key="3">
    <source>
        <dbReference type="ARBA" id="ARBA00022491"/>
    </source>
</evidence>
<evidence type="ECO:0000313" key="14">
    <source>
        <dbReference type="EMBL" id="GMR39945.1"/>
    </source>
</evidence>
<dbReference type="SUPFAM" id="SSF46689">
    <property type="entry name" value="Homeodomain-like"/>
    <property type="match status" value="2"/>
</dbReference>
<evidence type="ECO:0000259" key="12">
    <source>
        <dbReference type="PROSITE" id="PS51293"/>
    </source>
</evidence>
<feature type="non-terminal residue" evidence="14">
    <location>
        <position position="903"/>
    </location>
</feature>
<dbReference type="GO" id="GO:0003677">
    <property type="term" value="F:DNA binding"/>
    <property type="evidence" value="ECO:0007669"/>
    <property type="project" value="UniProtKB-KW"/>
</dbReference>
<evidence type="ECO:0000256" key="7">
    <source>
        <dbReference type="ARBA" id="ARBA00023125"/>
    </source>
</evidence>
<evidence type="ECO:0000256" key="2">
    <source>
        <dbReference type="ARBA" id="ARBA00010097"/>
    </source>
</evidence>
<dbReference type="GO" id="GO:0006357">
    <property type="term" value="P:regulation of transcription by RNA polymerase II"/>
    <property type="evidence" value="ECO:0007669"/>
    <property type="project" value="TreeGrafter"/>
</dbReference>
<feature type="domain" description="HTH myb-type" evidence="13">
    <location>
        <begin position="825"/>
        <end position="870"/>
    </location>
</feature>
<protein>
    <recommendedName>
        <fullName evidence="16">Gei-8</fullName>
    </recommendedName>
</protein>
<keyword evidence="3" id="KW-0678">Repressor</keyword>
<gene>
    <name evidence="14" type="ORF">PMAYCL1PPCAC_10140</name>
</gene>
<dbReference type="GO" id="GO:0000785">
    <property type="term" value="C:chromatin"/>
    <property type="evidence" value="ECO:0007669"/>
    <property type="project" value="TreeGrafter"/>
</dbReference>
<feature type="domain" description="SANT" evidence="12">
    <location>
        <begin position="821"/>
        <end position="872"/>
    </location>
</feature>
<comment type="subcellular location">
    <subcellularLocation>
        <location evidence="1">Nucleus</location>
    </subcellularLocation>
</comment>
<feature type="coiled-coil region" evidence="9">
    <location>
        <begin position="111"/>
        <end position="140"/>
    </location>
</feature>
<feature type="compositionally biased region" description="Low complexity" evidence="10">
    <location>
        <begin position="80"/>
        <end position="96"/>
    </location>
</feature>
<dbReference type="SMART" id="SM00717">
    <property type="entry name" value="SANT"/>
    <property type="match status" value="2"/>
</dbReference>
<evidence type="ECO:0000259" key="11">
    <source>
        <dbReference type="PROSITE" id="PS50090"/>
    </source>
</evidence>
<keyword evidence="15" id="KW-1185">Reference proteome</keyword>
<comment type="similarity">
    <text evidence="2">Belongs to the N-CoR nuclear receptor corepressors family.</text>
</comment>
<comment type="caution">
    <text evidence="14">The sequence shown here is derived from an EMBL/GenBank/DDBJ whole genome shotgun (WGS) entry which is preliminary data.</text>
</comment>
<dbReference type="InterPro" id="IPR017930">
    <property type="entry name" value="Myb_dom"/>
</dbReference>
<evidence type="ECO:0000256" key="10">
    <source>
        <dbReference type="SAM" id="MobiDB-lite"/>
    </source>
</evidence>
<dbReference type="PROSITE" id="PS50090">
    <property type="entry name" value="MYB_LIKE"/>
    <property type="match status" value="1"/>
</dbReference>
<dbReference type="GO" id="GO:0005654">
    <property type="term" value="C:nucleoplasm"/>
    <property type="evidence" value="ECO:0007669"/>
    <property type="project" value="UniProtKB-ARBA"/>
</dbReference>
<keyword evidence="6" id="KW-0862">Zinc</keyword>
<reference evidence="15" key="1">
    <citation type="submission" date="2022-10" db="EMBL/GenBank/DDBJ databases">
        <title>Genome assembly of Pristionchus species.</title>
        <authorList>
            <person name="Yoshida K."/>
            <person name="Sommer R.J."/>
        </authorList>
    </citation>
    <scope>NUCLEOTIDE SEQUENCE [LARGE SCALE GENOMIC DNA]</scope>
    <source>
        <strain evidence="15">RS5460</strain>
    </source>
</reference>
<dbReference type="InterPro" id="IPR051571">
    <property type="entry name" value="N-CoR_corepressor"/>
</dbReference>
<name>A0AAN4ZMX1_9BILA</name>
<dbReference type="InterPro" id="IPR009057">
    <property type="entry name" value="Homeodomain-like_sf"/>
</dbReference>
<feature type="region of interest" description="Disordered" evidence="10">
    <location>
        <begin position="271"/>
        <end position="304"/>
    </location>
</feature>
<keyword evidence="8" id="KW-0539">Nucleus</keyword>
<dbReference type="GO" id="GO:0008270">
    <property type="term" value="F:zinc ion binding"/>
    <property type="evidence" value="ECO:0007669"/>
    <property type="project" value="UniProtKB-KW"/>
</dbReference>
<dbReference type="Pfam" id="PF00249">
    <property type="entry name" value="Myb_DNA-binding"/>
    <property type="match status" value="1"/>
</dbReference>
<evidence type="ECO:0000256" key="5">
    <source>
        <dbReference type="ARBA" id="ARBA00022771"/>
    </source>
</evidence>
<feature type="region of interest" description="Disordered" evidence="10">
    <location>
        <begin position="805"/>
        <end position="824"/>
    </location>
</feature>
<dbReference type="Proteomes" id="UP001328107">
    <property type="component" value="Unassembled WGS sequence"/>
</dbReference>
<dbReference type="Gene3D" id="1.10.10.60">
    <property type="entry name" value="Homeodomain-like"/>
    <property type="match status" value="2"/>
</dbReference>
<dbReference type="PANTHER" id="PTHR13992:SF39">
    <property type="entry name" value="SMRTER, ISOFORM G"/>
    <property type="match status" value="1"/>
</dbReference>
<feature type="region of interest" description="Disordered" evidence="10">
    <location>
        <begin position="1"/>
        <end position="25"/>
    </location>
</feature>
<dbReference type="PROSITE" id="PS51293">
    <property type="entry name" value="SANT"/>
    <property type="match status" value="2"/>
</dbReference>
<feature type="non-terminal residue" evidence="14">
    <location>
        <position position="1"/>
    </location>
</feature>
<dbReference type="PROSITE" id="PS51294">
    <property type="entry name" value="HTH_MYB"/>
    <property type="match status" value="1"/>
</dbReference>
<keyword evidence="4" id="KW-0479">Metal-binding</keyword>
<evidence type="ECO:0000256" key="4">
    <source>
        <dbReference type="ARBA" id="ARBA00022723"/>
    </source>
</evidence>
<feature type="domain" description="Myb-like" evidence="11">
    <location>
        <begin position="818"/>
        <end position="868"/>
    </location>
</feature>
<feature type="region of interest" description="Disordered" evidence="10">
    <location>
        <begin position="80"/>
        <end position="101"/>
    </location>
</feature>
<evidence type="ECO:0000256" key="8">
    <source>
        <dbReference type="ARBA" id="ARBA00023242"/>
    </source>
</evidence>
<keyword evidence="5" id="KW-0863">Zinc-finger</keyword>
<dbReference type="PANTHER" id="PTHR13992">
    <property type="entry name" value="NUCLEAR RECEPTOR CO-REPRESSOR RELATED NCOR"/>
    <property type="match status" value="1"/>
</dbReference>
<evidence type="ECO:0000256" key="9">
    <source>
        <dbReference type="SAM" id="Coils"/>
    </source>
</evidence>
<evidence type="ECO:0000313" key="15">
    <source>
        <dbReference type="Proteomes" id="UP001328107"/>
    </source>
</evidence>
<evidence type="ECO:0000256" key="1">
    <source>
        <dbReference type="ARBA" id="ARBA00004123"/>
    </source>
</evidence>
<feature type="region of interest" description="Disordered" evidence="10">
    <location>
        <begin position="864"/>
        <end position="903"/>
    </location>
</feature>
<dbReference type="GO" id="GO:0032991">
    <property type="term" value="C:protein-containing complex"/>
    <property type="evidence" value="ECO:0007669"/>
    <property type="project" value="UniProtKB-ARBA"/>
</dbReference>
<dbReference type="CDD" id="cd00167">
    <property type="entry name" value="SANT"/>
    <property type="match status" value="1"/>
</dbReference>
<evidence type="ECO:0000259" key="13">
    <source>
        <dbReference type="PROSITE" id="PS51294"/>
    </source>
</evidence>
<dbReference type="EMBL" id="BTRK01000003">
    <property type="protein sequence ID" value="GMR39945.1"/>
    <property type="molecule type" value="Genomic_DNA"/>
</dbReference>
<keyword evidence="9" id="KW-0175">Coiled coil</keyword>
<accession>A0AAN4ZMX1</accession>
<feature type="domain" description="SANT" evidence="12">
    <location>
        <begin position="539"/>
        <end position="582"/>
    </location>
</feature>
<dbReference type="FunFam" id="1.10.10.60:FF:000012">
    <property type="entry name" value="Metastasis-associated 1 family, member 3"/>
    <property type="match status" value="1"/>
</dbReference>
<sequence>QQQQQQQQQQQAQVHQQTTSHAQNQQNISQIAQTIAMLQQHQGPQNLAPLINALGTGSTAQMQQILALYLQQHEQANRLQLQHQQQQAQSRHPSQQFGALQQQSADNLRHLHNLEQIRLQQRQQLQAQQAAAAAAEAQAQARRPSLLGDLPGYSRQQPITLLGGGGAAGAAASALAAPQISGTGASLFHAAAAAAAHAAKPNVASLFQAPSLLGGAQLATSDGGAQDDSDDADDDEAPQIQMEMEMEEEEEAPISTDQSEKISELVKHSGAIQHLKPKSSIGAPNGHGPDSTKEEINSDSEDEEEVMVNAARSKAWNIFFTQGAIHKVAKEQGNELYLSIIAENRAKSMEYHRMIDRENKSPPPVLYREPSQAPRIEELMAKIEMNGPDIIKALRQRRKDHEAVKNNQADTVHEAQRKWAESVEAWENSPRKKKQDERHREIFERAFPDIKGSRATVAAAARSGWLSAPPAAERVLRGTLGFEDDEKMRHGISIPPCQMRPPEGDETFEQGLNETNVIENCFEEHKKRMANWQLKWQVRERNAFKLAFQNYPKNFCAIAYHLPEKSTRNCVQFYYMTKLDNPSFKICHRQYQNKKRRKATAKPYKPPAMPNACDVASIHASVQEANDRLPPAPVGKQPDLKCSSCAVVMEPSTASTTRITRANLEALGVDAENSRICEKCRVLAANSRGGRCPIKGCTGSKRKVKSSKPFPPEYTRLEENEKKFILEQIEIHIDTVKICHLCAKRIVKEVQKLKQSTDYDEAFAAFCATSGIKSVVGAGVAAAGAALVNCEEGLSQQDESAVAAAAMPTGRKGSGRRSEDREDKAWTDDEIARLVDLNNKYGNDWRAIASRMRGRNEEECRMHFVRSTKESPPPGDEEPSVKEEVQSMAGSLTMDRSKEEDEV</sequence>
<dbReference type="AlphaFoldDB" id="A0AAN4ZMX1"/>
<evidence type="ECO:0000256" key="6">
    <source>
        <dbReference type="ARBA" id="ARBA00022833"/>
    </source>
</evidence>